<dbReference type="CDD" id="cd00519">
    <property type="entry name" value="Lipase_3"/>
    <property type="match status" value="1"/>
</dbReference>
<dbReference type="InterPro" id="IPR051218">
    <property type="entry name" value="Sec_MonoDiacylglyc_Lipase"/>
</dbReference>
<gene>
    <name evidence="2" type="ORF">CONCODRAFT_30549</name>
</gene>
<dbReference type="OrthoDB" id="426718at2759"/>
<dbReference type="Pfam" id="PF01764">
    <property type="entry name" value="Lipase_3"/>
    <property type="match status" value="1"/>
</dbReference>
<evidence type="ECO:0000313" key="3">
    <source>
        <dbReference type="Proteomes" id="UP000070444"/>
    </source>
</evidence>
<keyword evidence="3" id="KW-1185">Reference proteome</keyword>
<dbReference type="EMBL" id="KQ964466">
    <property type="protein sequence ID" value="KXN71805.1"/>
    <property type="molecule type" value="Genomic_DNA"/>
</dbReference>
<keyword evidence="2" id="KW-0378">Hydrolase</keyword>
<dbReference type="Gene3D" id="3.40.50.1820">
    <property type="entry name" value="alpha/beta hydrolase"/>
    <property type="match status" value="1"/>
</dbReference>
<feature type="domain" description="Fungal lipase-type" evidence="1">
    <location>
        <begin position="17"/>
        <end position="153"/>
    </location>
</feature>
<reference evidence="2 3" key="1">
    <citation type="journal article" date="2015" name="Genome Biol. Evol.">
        <title>Phylogenomic analyses indicate that early fungi evolved digesting cell walls of algal ancestors of land plants.</title>
        <authorList>
            <person name="Chang Y."/>
            <person name="Wang S."/>
            <person name="Sekimoto S."/>
            <person name="Aerts A.L."/>
            <person name="Choi C."/>
            <person name="Clum A."/>
            <person name="LaButti K.M."/>
            <person name="Lindquist E.A."/>
            <person name="Yee Ngan C."/>
            <person name="Ohm R.A."/>
            <person name="Salamov A.A."/>
            <person name="Grigoriev I.V."/>
            <person name="Spatafora J.W."/>
            <person name="Berbee M.L."/>
        </authorList>
    </citation>
    <scope>NUCLEOTIDE SEQUENCE [LARGE SCALE GENOMIC DNA]</scope>
    <source>
        <strain evidence="2 3">NRRL 28638</strain>
    </source>
</reference>
<name>A0A137P9X6_CONC2</name>
<dbReference type="GO" id="GO:0006629">
    <property type="term" value="P:lipid metabolic process"/>
    <property type="evidence" value="ECO:0007669"/>
    <property type="project" value="InterPro"/>
</dbReference>
<dbReference type="PANTHER" id="PTHR45856:SF24">
    <property type="entry name" value="FUNGAL LIPASE-LIKE DOMAIN-CONTAINING PROTEIN"/>
    <property type="match status" value="1"/>
</dbReference>
<proteinExistence type="predicted"/>
<evidence type="ECO:0000259" key="1">
    <source>
        <dbReference type="Pfam" id="PF01764"/>
    </source>
</evidence>
<dbReference type="InterPro" id="IPR002921">
    <property type="entry name" value="Fungal_lipase-type"/>
</dbReference>
<dbReference type="AlphaFoldDB" id="A0A137P9X6"/>
<dbReference type="SUPFAM" id="SSF53474">
    <property type="entry name" value="alpha/beta-Hydrolases"/>
    <property type="match status" value="1"/>
</dbReference>
<accession>A0A137P9X6</accession>
<sequence>GTKVTIGIEPSTKEIIISHRGSQNLQNWIMDFNFNKAKLPNSPEGTLVHEGFLNMYQSLASQINSYLMNMLDSREYRGYKVVITGQSLGGALATIHIVDIASMIKNKGIEIELYTYHSPRVGNQEFVNHAVSLDFPTARYTNRADIFSHLAPRSWGYVHIPVEFHTNFNDIASNSFHECSQDYDEDPNC</sequence>
<feature type="non-terminal residue" evidence="2">
    <location>
        <position position="189"/>
    </location>
</feature>
<dbReference type="InterPro" id="IPR029058">
    <property type="entry name" value="AB_hydrolase_fold"/>
</dbReference>
<dbReference type="Proteomes" id="UP000070444">
    <property type="component" value="Unassembled WGS sequence"/>
</dbReference>
<organism evidence="2 3">
    <name type="scientific">Conidiobolus coronatus (strain ATCC 28846 / CBS 209.66 / NRRL 28638)</name>
    <name type="common">Delacroixia coronata</name>
    <dbReference type="NCBI Taxonomy" id="796925"/>
    <lineage>
        <taxon>Eukaryota</taxon>
        <taxon>Fungi</taxon>
        <taxon>Fungi incertae sedis</taxon>
        <taxon>Zoopagomycota</taxon>
        <taxon>Entomophthoromycotina</taxon>
        <taxon>Entomophthoromycetes</taxon>
        <taxon>Entomophthorales</taxon>
        <taxon>Ancylistaceae</taxon>
        <taxon>Conidiobolus</taxon>
    </lineage>
</organism>
<protein>
    <submittedName>
        <fullName evidence="2">Alpha/beta-hydrolase</fullName>
    </submittedName>
</protein>
<feature type="non-terminal residue" evidence="2">
    <location>
        <position position="1"/>
    </location>
</feature>
<dbReference type="PANTHER" id="PTHR45856">
    <property type="entry name" value="ALPHA/BETA-HYDROLASES SUPERFAMILY PROTEIN"/>
    <property type="match status" value="1"/>
</dbReference>
<dbReference type="GO" id="GO:0016787">
    <property type="term" value="F:hydrolase activity"/>
    <property type="evidence" value="ECO:0007669"/>
    <property type="project" value="UniProtKB-KW"/>
</dbReference>
<evidence type="ECO:0000313" key="2">
    <source>
        <dbReference type="EMBL" id="KXN71805.1"/>
    </source>
</evidence>